<feature type="transmembrane region" description="Helical" evidence="6">
    <location>
        <begin position="253"/>
        <end position="276"/>
    </location>
</feature>
<evidence type="ECO:0000256" key="1">
    <source>
        <dbReference type="ARBA" id="ARBA00022741"/>
    </source>
</evidence>
<dbReference type="Gene3D" id="3.40.50.300">
    <property type="entry name" value="P-loop containing nucleotide triphosphate hydrolases"/>
    <property type="match status" value="2"/>
</dbReference>
<evidence type="ECO:0000256" key="4">
    <source>
        <dbReference type="SAM" id="Coils"/>
    </source>
</evidence>
<evidence type="ECO:0000259" key="7">
    <source>
        <dbReference type="PROSITE" id="PS50901"/>
    </source>
</evidence>
<feature type="domain" description="FtsK" evidence="7">
    <location>
        <begin position="776"/>
        <end position="972"/>
    </location>
</feature>
<dbReference type="PROSITE" id="PS50901">
    <property type="entry name" value="FTSK"/>
    <property type="match status" value="1"/>
</dbReference>
<keyword evidence="2 3" id="KW-0067">ATP-binding</keyword>
<dbReference type="InterPro" id="IPR002543">
    <property type="entry name" value="FtsK_dom"/>
</dbReference>
<dbReference type="GO" id="GO:0005524">
    <property type="term" value="F:ATP binding"/>
    <property type="evidence" value="ECO:0007669"/>
    <property type="project" value="UniProtKB-UniRule"/>
</dbReference>
<evidence type="ECO:0000313" key="8">
    <source>
        <dbReference type="EMBL" id="KAA5541032.1"/>
    </source>
</evidence>
<proteinExistence type="predicted"/>
<keyword evidence="6" id="KW-1133">Transmembrane helix</keyword>
<keyword evidence="1 3" id="KW-0547">Nucleotide-binding</keyword>
<feature type="region of interest" description="Disordered" evidence="5">
    <location>
        <begin position="172"/>
        <end position="193"/>
    </location>
</feature>
<feature type="transmembrane region" description="Helical" evidence="6">
    <location>
        <begin position="227"/>
        <end position="247"/>
    </location>
</feature>
<dbReference type="SUPFAM" id="SSF52540">
    <property type="entry name" value="P-loop containing nucleoside triphosphate hydrolases"/>
    <property type="match status" value="2"/>
</dbReference>
<name>A0A5M6D423_9BACT</name>
<comment type="caution">
    <text evidence="8">The sequence shown here is derived from an EMBL/GenBank/DDBJ whole genome shotgun (WGS) entry which is preliminary data.</text>
</comment>
<keyword evidence="9" id="KW-1185">Reference proteome</keyword>
<sequence length="1320" mass="146857">MKDSAVAPVGLFSPPRERRLIDAVIARYQSCEQERQALINRHAAEREQEELSLLNNRSSVTDDCRRRRRDMLSQWDAAEEKLIAQYEEQTVRTRMDLNRLAAQFRKRLAEGKVAVERKVEARRQAVIHQYESHKDEPGKQKKRELEGIAAALVPLSEDLAWTRDLTVRRLDGLPNVPPPESPEEDMTEPPPQSVRETVETIGRLSHRCRSHIRELQTGAAAKFVDSFYLPGGVAALVTLWCVGVFIVRPEAFWVYMIAGVVVAGVIGFAIYASLLIPLRRQTRRLYPLIERIGQAAEETAAIGRKIAGDHAAASAAELADRRDTHLQAADRWREEQLRELENKLAAEEEAARNELDQRLNQLAVDFRAKQGQLHAEMHERAEQVAAAITSELSDTDQSLHRQRESNAHRRHEELQHVTGRMRDGVSRGLRRIASACQTTHQRFPDWQTVAVQPQCDQTNLDFLPLGTLCVQTHLEGALATKQSVSTSDSVVTKLKDDHAVEVAPLFAAEEVPGELPIALHRRLHSGLIIHAPLEQMDQATELVHQVLWRMLTGTAGGRAKLTLIDPVGRGQNFTPFMSLADHDPSLVSHRVWTTEDQIETRLGEIAQHAEDVLQASLRDQFQRVEDYNRLAGSMAEPYRAVALVGLPEGLTRDGYKHLKALIESGIRCGVFVLMVCRRDQNWPSDLPVPNDPRLLQLSIDAQGQWTLESEGLREYAFRPAPNVPIDLRTDLVRKIGVAATEAARVEIPLQSILDPEGGRGTTDQEIKIPIGSQGGNRTLSLQLGEGVRQHVLIAGKTGSGKSTLLHSIITSGAYRYRPDHLQFYLLDFKKGVEFKAYADGGLPHARVVGIESEREFGRSVLQRLDEELQQRGERFRSVSAQELDEYRRLSGEAMPRIVLVIDEFQELFVRDDRVAADCSMLLDRLVRQGRSFGIHAILSSQSLAGAYSLPRATLGQMAVRIAMQCSESDAALILSDDNTAARLISRPGEAIYNDAGGLVEGNQPFQVAWLGSEPHQSLLETISQRDRSFTDTLPPPVIFEGNRPCRWTPALAGAVVNDEAGSTEELRGLLGESVEIGPPVSLRLSRTAGRNVLLIPPVEARAGVLSSILSGFAKSNPETEFIYFDGNRPSESQSMLPWMRAAGLNVRPIKPRESEPEMSRLAELVKERGDEAENVAPIVIVIDPLDRFRDFRHEDAFNFSLDATPGSMSGGQAIREVLKDGPPANVFALLVCSSAEIFNRWLPRQSQHDMELRVLGRLNASDSSMLIDSPAATDLSAATMLLYDEPSGRISKFREPSRPDAADVNHWLADSKAPSTDLPR</sequence>
<feature type="coiled-coil region" evidence="4">
    <location>
        <begin position="333"/>
        <end position="365"/>
    </location>
</feature>
<keyword evidence="6" id="KW-0472">Membrane</keyword>
<keyword evidence="4" id="KW-0175">Coiled coil</keyword>
<dbReference type="EMBL" id="VWOX01000011">
    <property type="protein sequence ID" value="KAA5541032.1"/>
    <property type="molecule type" value="Genomic_DNA"/>
</dbReference>
<evidence type="ECO:0000256" key="2">
    <source>
        <dbReference type="ARBA" id="ARBA00022840"/>
    </source>
</evidence>
<dbReference type="PANTHER" id="PTHR22683">
    <property type="entry name" value="SPORULATION PROTEIN RELATED"/>
    <property type="match status" value="1"/>
</dbReference>
<evidence type="ECO:0000256" key="6">
    <source>
        <dbReference type="SAM" id="Phobius"/>
    </source>
</evidence>
<protein>
    <submittedName>
        <fullName evidence="8">AAA family ATPase</fullName>
    </submittedName>
</protein>
<feature type="region of interest" description="Disordered" evidence="5">
    <location>
        <begin position="1289"/>
        <end position="1320"/>
    </location>
</feature>
<dbReference type="InterPro" id="IPR027417">
    <property type="entry name" value="P-loop_NTPase"/>
</dbReference>
<dbReference type="Proteomes" id="UP000324479">
    <property type="component" value="Unassembled WGS sequence"/>
</dbReference>
<dbReference type="Pfam" id="PF01580">
    <property type="entry name" value="FtsK_SpoIIIE"/>
    <property type="match status" value="1"/>
</dbReference>
<dbReference type="PANTHER" id="PTHR22683:SF41">
    <property type="entry name" value="DNA TRANSLOCASE FTSK"/>
    <property type="match status" value="1"/>
</dbReference>
<dbReference type="RefSeq" id="WP_150078076.1">
    <property type="nucleotide sequence ID" value="NZ_VWOX01000011.1"/>
</dbReference>
<accession>A0A5M6D423</accession>
<reference evidence="8 9" key="1">
    <citation type="submission" date="2019-08" db="EMBL/GenBank/DDBJ databases">
        <authorList>
            <person name="Dhanesh K."/>
            <person name="Kumar G."/>
            <person name="Sasikala C."/>
            <person name="Venkata Ramana C."/>
        </authorList>
    </citation>
    <scope>NUCLEOTIDE SEQUENCE [LARGE SCALE GENOMIC DNA]</scope>
    <source>
        <strain evidence="8 9">JC645</strain>
    </source>
</reference>
<dbReference type="InterPro" id="IPR050206">
    <property type="entry name" value="FtsK/SpoIIIE/SftA"/>
</dbReference>
<evidence type="ECO:0000256" key="3">
    <source>
        <dbReference type="PROSITE-ProRule" id="PRU00289"/>
    </source>
</evidence>
<feature type="binding site" evidence="3">
    <location>
        <begin position="795"/>
        <end position="802"/>
    </location>
    <ligand>
        <name>ATP</name>
        <dbReference type="ChEBI" id="CHEBI:30616"/>
    </ligand>
</feature>
<evidence type="ECO:0000313" key="9">
    <source>
        <dbReference type="Proteomes" id="UP000324479"/>
    </source>
</evidence>
<feature type="compositionally biased region" description="Basic and acidic residues" evidence="5">
    <location>
        <begin position="1292"/>
        <end position="1303"/>
    </location>
</feature>
<dbReference type="GO" id="GO:0003677">
    <property type="term" value="F:DNA binding"/>
    <property type="evidence" value="ECO:0007669"/>
    <property type="project" value="InterPro"/>
</dbReference>
<feature type="coiled-coil region" evidence="4">
    <location>
        <begin position="21"/>
        <end position="48"/>
    </location>
</feature>
<evidence type="ECO:0000256" key="5">
    <source>
        <dbReference type="SAM" id="MobiDB-lite"/>
    </source>
</evidence>
<keyword evidence="6" id="KW-0812">Transmembrane</keyword>
<organism evidence="8 9">
    <name type="scientific">Roseiconus nitratireducens</name>
    <dbReference type="NCBI Taxonomy" id="2605748"/>
    <lineage>
        <taxon>Bacteria</taxon>
        <taxon>Pseudomonadati</taxon>
        <taxon>Planctomycetota</taxon>
        <taxon>Planctomycetia</taxon>
        <taxon>Pirellulales</taxon>
        <taxon>Pirellulaceae</taxon>
        <taxon>Roseiconus</taxon>
    </lineage>
</organism>
<gene>
    <name evidence="8" type="ORF">FYK55_19225</name>
</gene>